<feature type="transmembrane region" description="Helical" evidence="3">
    <location>
        <begin position="115"/>
        <end position="137"/>
    </location>
</feature>
<evidence type="ECO:0000313" key="6">
    <source>
        <dbReference type="Proteomes" id="UP000192247"/>
    </source>
</evidence>
<keyword evidence="3" id="KW-0812">Transmembrane</keyword>
<keyword evidence="3" id="KW-0472">Membrane</keyword>
<dbReference type="InParanoid" id="A0A1V9XA00"/>
<sequence length="139" mass="14827">MVSTTSQVAILAGVFFLAAIVVPSADSIKCYICNSKYNGTTCLSPPHKDHIQECPLINGNPAILCRTMYITMGMEEATVDRRCGYLKQHKDCLNTATFQIKSTTCQCQKDACNPASATAAPALLLVALSALIGVGLCRP</sequence>
<dbReference type="EMBL" id="MNPL01017783">
    <property type="protein sequence ID" value="OQR70360.1"/>
    <property type="molecule type" value="Genomic_DNA"/>
</dbReference>
<evidence type="ECO:0000256" key="4">
    <source>
        <dbReference type="SAM" id="SignalP"/>
    </source>
</evidence>
<evidence type="ECO:0000256" key="3">
    <source>
        <dbReference type="SAM" id="Phobius"/>
    </source>
</evidence>
<dbReference type="PANTHER" id="PTHR33562:SF2">
    <property type="entry name" value="PROTEIN QUIVER"/>
    <property type="match status" value="1"/>
</dbReference>
<dbReference type="CDD" id="cd00117">
    <property type="entry name" value="TFP"/>
    <property type="match status" value="1"/>
</dbReference>
<dbReference type="InterPro" id="IPR031424">
    <property type="entry name" value="QVR-like"/>
</dbReference>
<dbReference type="Pfam" id="PF17064">
    <property type="entry name" value="QVR"/>
    <property type="match status" value="1"/>
</dbReference>
<dbReference type="OrthoDB" id="6496929at2759"/>
<feature type="chain" id="PRO_5013365927" evidence="4">
    <location>
        <begin position="28"/>
        <end position="139"/>
    </location>
</feature>
<dbReference type="InterPro" id="IPR050975">
    <property type="entry name" value="Sleep_regulator"/>
</dbReference>
<keyword evidence="6" id="KW-1185">Reference proteome</keyword>
<organism evidence="5 6">
    <name type="scientific">Tropilaelaps mercedesae</name>
    <dbReference type="NCBI Taxonomy" id="418985"/>
    <lineage>
        <taxon>Eukaryota</taxon>
        <taxon>Metazoa</taxon>
        <taxon>Ecdysozoa</taxon>
        <taxon>Arthropoda</taxon>
        <taxon>Chelicerata</taxon>
        <taxon>Arachnida</taxon>
        <taxon>Acari</taxon>
        <taxon>Parasitiformes</taxon>
        <taxon>Mesostigmata</taxon>
        <taxon>Gamasina</taxon>
        <taxon>Dermanyssoidea</taxon>
        <taxon>Laelapidae</taxon>
        <taxon>Tropilaelaps</taxon>
    </lineage>
</organism>
<protein>
    <submittedName>
        <fullName evidence="5">Uncharacterized protein</fullName>
    </submittedName>
</protein>
<keyword evidence="1 4" id="KW-0732">Signal</keyword>
<dbReference type="GO" id="GO:0032222">
    <property type="term" value="P:regulation of synaptic transmission, cholinergic"/>
    <property type="evidence" value="ECO:0007669"/>
    <property type="project" value="InterPro"/>
</dbReference>
<keyword evidence="2" id="KW-0325">Glycoprotein</keyword>
<dbReference type="AlphaFoldDB" id="A0A1V9XA00"/>
<accession>A0A1V9XA00</accession>
<gene>
    <name evidence="5" type="ORF">BIW11_11675</name>
</gene>
<dbReference type="GO" id="GO:0030431">
    <property type="term" value="P:sleep"/>
    <property type="evidence" value="ECO:0007669"/>
    <property type="project" value="InterPro"/>
</dbReference>
<proteinExistence type="predicted"/>
<dbReference type="Proteomes" id="UP000192247">
    <property type="component" value="Unassembled WGS sequence"/>
</dbReference>
<evidence type="ECO:0000256" key="1">
    <source>
        <dbReference type="ARBA" id="ARBA00022729"/>
    </source>
</evidence>
<name>A0A1V9XA00_9ACAR</name>
<feature type="signal peptide" evidence="4">
    <location>
        <begin position="1"/>
        <end position="27"/>
    </location>
</feature>
<keyword evidence="3" id="KW-1133">Transmembrane helix</keyword>
<evidence type="ECO:0000256" key="2">
    <source>
        <dbReference type="ARBA" id="ARBA00023180"/>
    </source>
</evidence>
<reference evidence="5 6" key="1">
    <citation type="journal article" date="2017" name="Gigascience">
        <title>Draft genome of the honey bee ectoparasitic mite, Tropilaelaps mercedesae, is shaped by the parasitic life history.</title>
        <authorList>
            <person name="Dong X."/>
            <person name="Armstrong S.D."/>
            <person name="Xia D."/>
            <person name="Makepeace B.L."/>
            <person name="Darby A.C."/>
            <person name="Kadowaki T."/>
        </authorList>
    </citation>
    <scope>NUCLEOTIDE SEQUENCE [LARGE SCALE GENOMIC DNA]</scope>
    <source>
        <strain evidence="5">Wuxi-XJTLU</strain>
    </source>
</reference>
<dbReference type="PANTHER" id="PTHR33562">
    <property type="entry name" value="ATILLA, ISOFORM B-RELATED-RELATED"/>
    <property type="match status" value="1"/>
</dbReference>
<comment type="caution">
    <text evidence="5">The sequence shown here is derived from an EMBL/GenBank/DDBJ whole genome shotgun (WGS) entry which is preliminary data.</text>
</comment>
<evidence type="ECO:0000313" key="5">
    <source>
        <dbReference type="EMBL" id="OQR70360.1"/>
    </source>
</evidence>